<dbReference type="STRING" id="555778.Hneap_0858"/>
<dbReference type="EMBL" id="CP001801">
    <property type="protein sequence ID" value="ACX95703.1"/>
    <property type="molecule type" value="Genomic_DNA"/>
</dbReference>
<evidence type="ECO:0000259" key="1">
    <source>
        <dbReference type="Pfam" id="PF02625"/>
    </source>
</evidence>
<evidence type="ECO:0000259" key="2">
    <source>
        <dbReference type="Pfam" id="PF13478"/>
    </source>
</evidence>
<dbReference type="InterPro" id="IPR036291">
    <property type="entry name" value="NAD(P)-bd_dom_sf"/>
</dbReference>
<proteinExistence type="predicted"/>
<dbReference type="OrthoDB" id="61481at2"/>
<dbReference type="HOGENOM" id="CLU_041115_4_0_6"/>
<dbReference type="InterPro" id="IPR052698">
    <property type="entry name" value="MoCofactor_Util/Proc"/>
</dbReference>
<dbReference type="Pfam" id="PF02625">
    <property type="entry name" value="XdhC_CoxI"/>
    <property type="match status" value="1"/>
</dbReference>
<dbReference type="SUPFAM" id="SSF51735">
    <property type="entry name" value="NAD(P)-binding Rossmann-fold domains"/>
    <property type="match status" value="1"/>
</dbReference>
<dbReference type="AlphaFoldDB" id="D0KZ30"/>
<dbReference type="InterPro" id="IPR003777">
    <property type="entry name" value="XdhC_CoxI"/>
</dbReference>
<dbReference type="NCBIfam" id="TIGR02964">
    <property type="entry name" value="xanthine_xdhC"/>
    <property type="match status" value="1"/>
</dbReference>
<dbReference type="KEGG" id="hna:Hneap_0858"/>
<reference evidence="3 4" key="1">
    <citation type="submission" date="2009-10" db="EMBL/GenBank/DDBJ databases">
        <title>Complete sequence of Halothiobacillus neapolitanus c2.</title>
        <authorList>
            <consortium name="US DOE Joint Genome Institute"/>
            <person name="Lucas S."/>
            <person name="Copeland A."/>
            <person name="Lapidus A."/>
            <person name="Glavina del Rio T."/>
            <person name="Tice H."/>
            <person name="Bruce D."/>
            <person name="Goodwin L."/>
            <person name="Pitluck S."/>
            <person name="Davenport K."/>
            <person name="Brettin T."/>
            <person name="Detter J.C."/>
            <person name="Han C."/>
            <person name="Tapia R."/>
            <person name="Larimer F."/>
            <person name="Land M."/>
            <person name="Hauser L."/>
            <person name="Kyrpides N."/>
            <person name="Mikhailova N."/>
            <person name="Kerfeld C."/>
            <person name="Cannon G."/>
            <person name="Heinhort S."/>
        </authorList>
    </citation>
    <scope>NUCLEOTIDE SEQUENCE [LARGE SCALE GENOMIC DNA]</scope>
    <source>
        <strain evidence="4">ATCC 23641 / c2</strain>
    </source>
</reference>
<dbReference type="eggNOG" id="COG1975">
    <property type="taxonomic scope" value="Bacteria"/>
</dbReference>
<dbReference type="RefSeq" id="WP_012823739.1">
    <property type="nucleotide sequence ID" value="NC_013422.1"/>
</dbReference>
<protein>
    <submittedName>
        <fullName evidence="3">Xanthine dehydrogenase accessory protein XdhC</fullName>
    </submittedName>
</protein>
<organism evidence="3 4">
    <name type="scientific">Halothiobacillus neapolitanus (strain ATCC 23641 / DSM 15147 / CIP 104769 / NCIMB 8539 / c2)</name>
    <name type="common">Thiobacillus neapolitanus</name>
    <dbReference type="NCBI Taxonomy" id="555778"/>
    <lineage>
        <taxon>Bacteria</taxon>
        <taxon>Pseudomonadati</taxon>
        <taxon>Pseudomonadota</taxon>
        <taxon>Gammaproteobacteria</taxon>
        <taxon>Chromatiales</taxon>
        <taxon>Halothiobacillaceae</taxon>
        <taxon>Halothiobacillus</taxon>
    </lineage>
</organism>
<dbReference type="Gene3D" id="3.40.50.720">
    <property type="entry name" value="NAD(P)-binding Rossmann-like Domain"/>
    <property type="match status" value="1"/>
</dbReference>
<feature type="domain" description="XdhC Rossmann" evidence="2">
    <location>
        <begin position="177"/>
        <end position="319"/>
    </location>
</feature>
<dbReference type="PANTHER" id="PTHR30388:SF6">
    <property type="entry name" value="XANTHINE DEHYDROGENASE SUBUNIT A-RELATED"/>
    <property type="match status" value="1"/>
</dbReference>
<accession>D0KZ30</accession>
<evidence type="ECO:0000313" key="4">
    <source>
        <dbReference type="Proteomes" id="UP000009102"/>
    </source>
</evidence>
<sequence>MLDWTALARLNNQPEDFVLVSVGVVKGSSPREKGTHMAVFPQRTQGTIGGGHLEFFAIQHARELLNQPPSKTPFHELSLHSTPLTPRFDQCCGGMVQLIFERIRPKQFAWLDQLATFLDTDRETAGISAERPSAWLLSDLTARTRTVLLAAPTDDQRQRETDRMALIEPIAPRALNIVIFGAGHVGQALIQSMQHLDADLTLIDSRAKQLGFATTANVQKICTTEWQAYVNRGTDRTTFLVLTHSHQLDFDIVEAILRSGRFGYCGLIGSKTKKIRFDRQFKNRGLTPPQISRLTCPIGLPEIQGKSPAVIAASVCAQILIQHSAAAENHIPPYLRTINHV</sequence>
<dbReference type="Pfam" id="PF13478">
    <property type="entry name" value="XdhC_C"/>
    <property type="match status" value="1"/>
</dbReference>
<gene>
    <name evidence="3" type="ordered locus">Hneap_0858</name>
</gene>
<dbReference type="PANTHER" id="PTHR30388">
    <property type="entry name" value="ALDEHYDE OXIDOREDUCTASE MOLYBDENUM COFACTOR ASSEMBLY PROTEIN"/>
    <property type="match status" value="1"/>
</dbReference>
<keyword evidence="4" id="KW-1185">Reference proteome</keyword>
<dbReference type="InterPro" id="IPR014308">
    <property type="entry name" value="Xanthine_DH_XdhC"/>
</dbReference>
<dbReference type="Proteomes" id="UP000009102">
    <property type="component" value="Chromosome"/>
</dbReference>
<evidence type="ECO:0000313" key="3">
    <source>
        <dbReference type="EMBL" id="ACX95703.1"/>
    </source>
</evidence>
<feature type="domain" description="XdhC- CoxI" evidence="1">
    <location>
        <begin position="13"/>
        <end position="67"/>
    </location>
</feature>
<name>D0KZ30_HALNC</name>
<dbReference type="InterPro" id="IPR027051">
    <property type="entry name" value="XdhC_Rossmann_dom"/>
</dbReference>